<evidence type="ECO:0000313" key="3">
    <source>
        <dbReference type="Proteomes" id="UP000199052"/>
    </source>
</evidence>
<dbReference type="GO" id="GO:0032259">
    <property type="term" value="P:methylation"/>
    <property type="evidence" value="ECO:0007669"/>
    <property type="project" value="UniProtKB-KW"/>
</dbReference>
<keyword evidence="2" id="KW-0489">Methyltransferase</keyword>
<proteinExistence type="predicted"/>
<protein>
    <submittedName>
        <fullName evidence="2">DNA (Cytosine-5)-methyltransferase 1</fullName>
        <ecNumber evidence="1">2.1.1.37</ecNumber>
    </submittedName>
</protein>
<accession>A0A1I3A5C3</accession>
<dbReference type="EC" id="2.1.1.37" evidence="1"/>
<evidence type="ECO:0000313" key="2">
    <source>
        <dbReference type="EMBL" id="SFH44939.1"/>
    </source>
</evidence>
<dbReference type="InterPro" id="IPR029063">
    <property type="entry name" value="SAM-dependent_MTases_sf"/>
</dbReference>
<dbReference type="EMBL" id="JACBZA010000001">
    <property type="protein sequence ID" value="NYH85349.1"/>
    <property type="molecule type" value="Genomic_DNA"/>
</dbReference>
<reference evidence="2 3" key="1">
    <citation type="submission" date="2016-10" db="EMBL/GenBank/DDBJ databases">
        <authorList>
            <person name="de Groot N.N."/>
        </authorList>
    </citation>
    <scope>NUCLEOTIDE SEQUENCE [LARGE SCALE GENOMIC DNA]</scope>
    <source>
        <strain evidence="2 3">CPCC 202808</strain>
    </source>
</reference>
<sequence length="320" mass="36071">MGRVPCLRLIFAANHNKVAIASHQANFPDVEHYDGDIRRTDLTRFPYAAFFWASPACPDWTNAKGKKRTFDKANRVSIFGDEEVTEEEARAMRSRAPMDELPRYLRHWHDRGRPVLAGVVENVIEVRHWGNWKAWVGEFHEMGYETRVIAYNSMHADAPKSKRAPQSRDRVLLRLLAQDAGAQARLGQWLRPSAYCKSCDTNVKAMQVFKNPGQDMGRYGIQYVYRCPHSTCRNQIVEPDVMPALTAIDWSIPGIPIGQRKKPLVPATMARVQAGLDRIYGAELTLDIPTTGGVDELNLAMSPPIPMPVQRAARADGKLP</sequence>
<dbReference type="Gene3D" id="3.40.50.150">
    <property type="entry name" value="Vaccinia Virus protein VP39"/>
    <property type="match status" value="1"/>
</dbReference>
<dbReference type="Proteomes" id="UP000199052">
    <property type="component" value="Unassembled WGS sequence"/>
</dbReference>
<dbReference type="Proteomes" id="UP000533017">
    <property type="component" value="Unassembled WGS sequence"/>
</dbReference>
<organism evidence="2 3">
    <name type="scientific">Actinopolymorpha cephalotaxi</name>
    <dbReference type="NCBI Taxonomy" id="504797"/>
    <lineage>
        <taxon>Bacteria</taxon>
        <taxon>Bacillati</taxon>
        <taxon>Actinomycetota</taxon>
        <taxon>Actinomycetes</taxon>
        <taxon>Propionibacteriales</taxon>
        <taxon>Actinopolymorphaceae</taxon>
        <taxon>Actinopolymorpha</taxon>
    </lineage>
</organism>
<dbReference type="AlphaFoldDB" id="A0A1I3A5C3"/>
<dbReference type="SUPFAM" id="SSF53335">
    <property type="entry name" value="S-adenosyl-L-methionine-dependent methyltransferases"/>
    <property type="match status" value="1"/>
</dbReference>
<evidence type="ECO:0000313" key="4">
    <source>
        <dbReference type="Proteomes" id="UP000533017"/>
    </source>
</evidence>
<gene>
    <name evidence="1" type="ORF">FHR37_004200</name>
    <name evidence="2" type="ORF">SAMN05421678_11838</name>
</gene>
<dbReference type="STRING" id="504797.SAMN05421678_11838"/>
<dbReference type="OrthoDB" id="9813719at2"/>
<name>A0A1I3A5C3_9ACTN</name>
<dbReference type="GO" id="GO:0003886">
    <property type="term" value="F:DNA (cytosine-5-)-methyltransferase activity"/>
    <property type="evidence" value="ECO:0007669"/>
    <property type="project" value="UniProtKB-EC"/>
</dbReference>
<dbReference type="EMBL" id="FOOI01000018">
    <property type="protein sequence ID" value="SFH44939.1"/>
    <property type="molecule type" value="Genomic_DNA"/>
</dbReference>
<reference evidence="1 4" key="2">
    <citation type="submission" date="2020-07" db="EMBL/GenBank/DDBJ databases">
        <title>Sequencing the genomes of 1000 actinobacteria strains.</title>
        <authorList>
            <person name="Klenk H.-P."/>
        </authorList>
    </citation>
    <scope>NUCLEOTIDE SEQUENCE [LARGE SCALE GENOMIC DNA]</scope>
    <source>
        <strain evidence="1 4">DSM 45117</strain>
    </source>
</reference>
<keyword evidence="4" id="KW-1185">Reference proteome</keyword>
<keyword evidence="2" id="KW-0808">Transferase</keyword>
<evidence type="ECO:0000313" key="1">
    <source>
        <dbReference type="EMBL" id="NYH85349.1"/>
    </source>
</evidence>